<evidence type="ECO:0000259" key="7">
    <source>
        <dbReference type="PROSITE" id="PS50893"/>
    </source>
</evidence>
<evidence type="ECO:0000256" key="1">
    <source>
        <dbReference type="ARBA" id="ARBA00022448"/>
    </source>
</evidence>
<dbReference type="GO" id="GO:0016887">
    <property type="term" value="F:ATP hydrolysis activity"/>
    <property type="evidence" value="ECO:0007669"/>
    <property type="project" value="InterPro"/>
</dbReference>
<evidence type="ECO:0000313" key="9">
    <source>
        <dbReference type="Proteomes" id="UP000255297"/>
    </source>
</evidence>
<dbReference type="PANTHER" id="PTHR43499:SF1">
    <property type="entry name" value="ABC TRANSPORTER I FAMILY MEMBER 1"/>
    <property type="match status" value="1"/>
</dbReference>
<keyword evidence="5" id="KW-1278">Translocase</keyword>
<dbReference type="EC" id="3.6.3.41" evidence="8"/>
<evidence type="ECO:0000256" key="3">
    <source>
        <dbReference type="ARBA" id="ARBA00022748"/>
    </source>
</evidence>
<reference evidence="8 9" key="1">
    <citation type="submission" date="2018-06" db="EMBL/GenBank/DDBJ databases">
        <authorList>
            <consortium name="Pathogen Informatics"/>
            <person name="Doyle S."/>
        </authorList>
    </citation>
    <scope>NUCLEOTIDE SEQUENCE [LARGE SCALE GENOMIC DNA]</scope>
    <source>
        <strain evidence="8 9">NCTC11532</strain>
    </source>
</reference>
<keyword evidence="8" id="KW-0378">Hydrolase</keyword>
<dbReference type="EMBL" id="UGPB01000001">
    <property type="protein sequence ID" value="STY29714.1"/>
    <property type="molecule type" value="Genomic_DNA"/>
</dbReference>
<keyword evidence="6" id="KW-0472">Membrane</keyword>
<dbReference type="InterPro" id="IPR027417">
    <property type="entry name" value="P-loop_NTPase"/>
</dbReference>
<dbReference type="STRING" id="1122170.GCA_000701265_00574"/>
<dbReference type="GO" id="GO:0017004">
    <property type="term" value="P:cytochrome complex assembly"/>
    <property type="evidence" value="ECO:0007669"/>
    <property type="project" value="UniProtKB-KW"/>
</dbReference>
<evidence type="ECO:0000313" key="8">
    <source>
        <dbReference type="EMBL" id="STY29714.1"/>
    </source>
</evidence>
<dbReference type="SUPFAM" id="SSF52540">
    <property type="entry name" value="P-loop containing nucleoside triphosphate hydrolases"/>
    <property type="match status" value="1"/>
</dbReference>
<name>A0A378LSJ4_9GAMM</name>
<dbReference type="NCBIfam" id="NF010062">
    <property type="entry name" value="PRK13540.1"/>
    <property type="match status" value="1"/>
</dbReference>
<dbReference type="NCBIfam" id="TIGR01189">
    <property type="entry name" value="ccmA"/>
    <property type="match status" value="1"/>
</dbReference>
<keyword evidence="4" id="KW-0067">ATP-binding</keyword>
<dbReference type="InterPro" id="IPR003593">
    <property type="entry name" value="AAA+_ATPase"/>
</dbReference>
<evidence type="ECO:0000256" key="5">
    <source>
        <dbReference type="ARBA" id="ARBA00022967"/>
    </source>
</evidence>
<gene>
    <name evidence="8" type="primary">ccmA</name>
    <name evidence="8" type="ORF">NCTC11532_01912</name>
</gene>
<dbReference type="Pfam" id="PF00005">
    <property type="entry name" value="ABC_tran"/>
    <property type="match status" value="1"/>
</dbReference>
<dbReference type="Gene3D" id="3.40.50.300">
    <property type="entry name" value="P-loop containing nucleotide triphosphate hydrolases"/>
    <property type="match status" value="1"/>
</dbReference>
<evidence type="ECO:0000256" key="6">
    <source>
        <dbReference type="ARBA" id="ARBA00023136"/>
    </source>
</evidence>
<evidence type="ECO:0000256" key="4">
    <source>
        <dbReference type="ARBA" id="ARBA00022840"/>
    </source>
</evidence>
<organism evidence="8 9">
    <name type="scientific">Legionella wadsworthii</name>
    <dbReference type="NCBI Taxonomy" id="28088"/>
    <lineage>
        <taxon>Bacteria</taxon>
        <taxon>Pseudomonadati</taxon>
        <taxon>Pseudomonadota</taxon>
        <taxon>Gammaproteobacteria</taxon>
        <taxon>Legionellales</taxon>
        <taxon>Legionellaceae</taxon>
        <taxon>Legionella</taxon>
    </lineage>
</organism>
<dbReference type="PANTHER" id="PTHR43499">
    <property type="entry name" value="ABC TRANSPORTER I FAMILY MEMBER 1"/>
    <property type="match status" value="1"/>
</dbReference>
<dbReference type="InterPro" id="IPR003439">
    <property type="entry name" value="ABC_transporter-like_ATP-bd"/>
</dbReference>
<dbReference type="InterPro" id="IPR005895">
    <property type="entry name" value="ABC_transptr_haem_export_CcmA"/>
</dbReference>
<dbReference type="AlphaFoldDB" id="A0A378LSJ4"/>
<sequence>MQSEADTSEAIDDIITELEEIQNIPMLDVMNLSFDYQDKPLLDEITFHLPAGGLLHLRGRNGAGKTTLLKLIAGLYHPFQGEIRFFGKNISMDWSEYQTHICFVGHKAGINPNLTIKENCYFDLHYPVSSYPLSHANEKAFNLEELASFFNLESHLHVPCGILSAGQRRQAGLLRLWFSGAKLWLLDEPLIALDDKAIDLIMDKIAAHRKKGGAVLLTSHQQLPLSHPSYAEYCL</sequence>
<feature type="domain" description="ABC transporter" evidence="7">
    <location>
        <begin position="27"/>
        <end position="233"/>
    </location>
</feature>
<protein>
    <submittedName>
        <fullName evidence="8">Heme exporter protein CcmA</fullName>
        <ecNumber evidence="8">3.6.3.41</ecNumber>
    </submittedName>
</protein>
<keyword evidence="1" id="KW-0813">Transport</keyword>
<keyword evidence="3" id="KW-0201">Cytochrome c-type biogenesis</keyword>
<dbReference type="Proteomes" id="UP000255297">
    <property type="component" value="Unassembled WGS sequence"/>
</dbReference>
<proteinExistence type="predicted"/>
<accession>A0A378LSJ4</accession>
<dbReference type="PROSITE" id="PS50893">
    <property type="entry name" value="ABC_TRANSPORTER_2"/>
    <property type="match status" value="1"/>
</dbReference>
<dbReference type="SMART" id="SM00382">
    <property type="entry name" value="AAA"/>
    <property type="match status" value="1"/>
</dbReference>
<dbReference type="GO" id="GO:0022857">
    <property type="term" value="F:transmembrane transporter activity"/>
    <property type="evidence" value="ECO:0007669"/>
    <property type="project" value="InterPro"/>
</dbReference>
<keyword evidence="9" id="KW-1185">Reference proteome</keyword>
<dbReference type="GO" id="GO:0005524">
    <property type="term" value="F:ATP binding"/>
    <property type="evidence" value="ECO:0007669"/>
    <property type="project" value="UniProtKB-KW"/>
</dbReference>
<evidence type="ECO:0000256" key="2">
    <source>
        <dbReference type="ARBA" id="ARBA00022741"/>
    </source>
</evidence>
<keyword evidence="2" id="KW-0547">Nucleotide-binding</keyword>